<organism evidence="1 2">
    <name type="scientific">Eumeta variegata</name>
    <name type="common">Bagworm moth</name>
    <name type="synonym">Eumeta japonica</name>
    <dbReference type="NCBI Taxonomy" id="151549"/>
    <lineage>
        <taxon>Eukaryota</taxon>
        <taxon>Metazoa</taxon>
        <taxon>Ecdysozoa</taxon>
        <taxon>Arthropoda</taxon>
        <taxon>Hexapoda</taxon>
        <taxon>Insecta</taxon>
        <taxon>Pterygota</taxon>
        <taxon>Neoptera</taxon>
        <taxon>Endopterygota</taxon>
        <taxon>Lepidoptera</taxon>
        <taxon>Glossata</taxon>
        <taxon>Ditrysia</taxon>
        <taxon>Tineoidea</taxon>
        <taxon>Psychidae</taxon>
        <taxon>Oiketicinae</taxon>
        <taxon>Eumeta</taxon>
    </lineage>
</organism>
<dbReference type="EMBL" id="BGZK01000844">
    <property type="protein sequence ID" value="GBP62588.1"/>
    <property type="molecule type" value="Genomic_DNA"/>
</dbReference>
<dbReference type="AlphaFoldDB" id="A0A4C1XGP4"/>
<evidence type="ECO:0000313" key="1">
    <source>
        <dbReference type="EMBL" id="GBP62588.1"/>
    </source>
</evidence>
<gene>
    <name evidence="1" type="ORF">EVAR_47025_1</name>
</gene>
<reference evidence="1 2" key="1">
    <citation type="journal article" date="2019" name="Commun. Biol.">
        <title>The bagworm genome reveals a unique fibroin gene that provides high tensile strength.</title>
        <authorList>
            <person name="Kono N."/>
            <person name="Nakamura H."/>
            <person name="Ohtoshi R."/>
            <person name="Tomita M."/>
            <person name="Numata K."/>
            <person name="Arakawa K."/>
        </authorList>
    </citation>
    <scope>NUCLEOTIDE SEQUENCE [LARGE SCALE GENOMIC DNA]</scope>
</reference>
<name>A0A4C1XGP4_EUMVA</name>
<proteinExistence type="predicted"/>
<protein>
    <submittedName>
        <fullName evidence="1">Uncharacterized protein</fullName>
    </submittedName>
</protein>
<sequence>MNELIKELKDMKAGKAAGYDRVLSEMLRGSAGIMASLLFQPFNKCWKCHRVPNYINIERVMNETENKIWDGQAGIRKTRKACTLKPSTLGDGDRQSLTTTVVSVTTTLLTDGLICLSKRRASSLIRFGSIVHRSICTRSGTRYTSWFKRNRRSRKRPVHSL</sequence>
<dbReference type="Proteomes" id="UP000299102">
    <property type="component" value="Unassembled WGS sequence"/>
</dbReference>
<evidence type="ECO:0000313" key="2">
    <source>
        <dbReference type="Proteomes" id="UP000299102"/>
    </source>
</evidence>
<accession>A0A4C1XGP4</accession>
<comment type="caution">
    <text evidence="1">The sequence shown here is derived from an EMBL/GenBank/DDBJ whole genome shotgun (WGS) entry which is preliminary data.</text>
</comment>
<keyword evidence="2" id="KW-1185">Reference proteome</keyword>
<dbReference type="OrthoDB" id="5516033at2759"/>